<evidence type="ECO:0000256" key="5">
    <source>
        <dbReference type="PIRNR" id="PIRNR032184"/>
    </source>
</evidence>
<name>A0A6C1EII4_SACPS</name>
<dbReference type="InterPro" id="IPR011987">
    <property type="entry name" value="ATPase_V1-cplx_hsu_C"/>
</dbReference>
<dbReference type="PANTHER" id="PTHR10698">
    <property type="entry name" value="V-TYPE PROTON ATPASE SUBUNIT H"/>
    <property type="match status" value="1"/>
</dbReference>
<dbReference type="Gene3D" id="1.25.10.10">
    <property type="entry name" value="Leucine-rich Repeat Variant"/>
    <property type="match status" value="1"/>
</dbReference>
<dbReference type="PANTHER" id="PTHR10698:SF0">
    <property type="entry name" value="V-TYPE PROTON ATPASE SUBUNIT H"/>
    <property type="match status" value="1"/>
</dbReference>
<comment type="function">
    <text evidence="5">Subunit of the V1 complex of vacuolar(H+)-ATPase (V-ATPase), a multisubunit enzyme composed of a peripheral complex (V1) that hydrolyzes ATP and a membrane integral complex (V0) that translocates protons. V-ATPase is responsible for acidifying and maintaining the pH of intracellular compartments.</text>
</comment>
<feature type="domain" description="ATPase V1 complex subunit H C-terminal" evidence="6">
    <location>
        <begin position="372"/>
        <end position="497"/>
    </location>
</feature>
<dbReference type="Pfam" id="PF11698">
    <property type="entry name" value="V-ATPase_H_C"/>
    <property type="match status" value="1"/>
</dbReference>
<protein>
    <recommendedName>
        <fullName evidence="5">V-type proton ATPase subunit H</fullName>
    </recommendedName>
</protein>
<evidence type="ECO:0000256" key="3">
    <source>
        <dbReference type="ARBA" id="ARBA00022781"/>
    </source>
</evidence>
<comment type="similarity">
    <text evidence="1 5">Belongs to the V-ATPase H subunit family.</text>
</comment>
<dbReference type="InterPro" id="IPR004908">
    <property type="entry name" value="ATPase_V1-cplx_hsu"/>
</dbReference>
<keyword evidence="4 5" id="KW-0406">Ion transport</keyword>
<keyword evidence="2 5" id="KW-0813">Transport</keyword>
<accession>A0A6C1EII4</accession>
<organism evidence="7 8">
    <name type="scientific">Saccharomyces pastorianus</name>
    <name type="common">Lager yeast</name>
    <name type="synonym">Saccharomyces cerevisiae x Saccharomyces eubayanus</name>
    <dbReference type="NCBI Taxonomy" id="27292"/>
    <lineage>
        <taxon>Eukaryota</taxon>
        <taxon>Fungi</taxon>
        <taxon>Dikarya</taxon>
        <taxon>Ascomycota</taxon>
        <taxon>Saccharomycotina</taxon>
        <taxon>Saccharomycetes</taxon>
        <taxon>Saccharomycetales</taxon>
        <taxon>Saccharomycetaceae</taxon>
        <taxon>Saccharomyces</taxon>
    </lineage>
</organism>
<dbReference type="InterPro" id="IPR038497">
    <property type="entry name" value="ATPase_V1-cplx_hsu_C_sf"/>
</dbReference>
<comment type="subunit">
    <text evidence="5">V-ATPase is a heteromultimeric enzyme made up of two complexes: the ATP-hydrolytic V1 complex and the proton translocation V0 complex.</text>
</comment>
<evidence type="ECO:0000256" key="4">
    <source>
        <dbReference type="ARBA" id="ARBA00023065"/>
    </source>
</evidence>
<evidence type="ECO:0000256" key="1">
    <source>
        <dbReference type="ARBA" id="ARBA00008613"/>
    </source>
</evidence>
<reference evidence="7 8" key="1">
    <citation type="journal article" date="2019" name="BMC Genomics">
        <title>Chromosome level assembly and comparative genome analysis confirm lager-brewing yeasts originated from a single hybridization.</title>
        <authorList>
            <person name="Salazar A.N."/>
            <person name="Gorter de Vries A.R."/>
            <person name="van den Broek M."/>
            <person name="Brouwers N."/>
            <person name="de la Torre Cortes P."/>
            <person name="Kuijpers N.G.A."/>
            <person name="Daran J.G."/>
            <person name="Abeel T."/>
        </authorList>
    </citation>
    <scope>NUCLEOTIDE SEQUENCE [LARGE SCALE GENOMIC DNA]</scope>
    <source>
        <strain evidence="7 8">CBS 1483</strain>
    </source>
</reference>
<dbReference type="InterPro" id="IPR016024">
    <property type="entry name" value="ARM-type_fold"/>
</dbReference>
<dbReference type="EMBL" id="CP049013">
    <property type="protein sequence ID" value="QID88460.1"/>
    <property type="molecule type" value="Genomic_DNA"/>
</dbReference>
<gene>
    <name evidence="7" type="primary">VMA13_2</name>
    <name evidence="7" type="ORF">GRS66_011177</name>
</gene>
<dbReference type="GO" id="GO:0046961">
    <property type="term" value="F:proton-transporting ATPase activity, rotational mechanism"/>
    <property type="evidence" value="ECO:0007669"/>
    <property type="project" value="UniProtKB-UniRule"/>
</dbReference>
<dbReference type="FunFam" id="1.25.10.10:FF:000510">
    <property type="entry name" value="V-type proton ATPase subunit H"/>
    <property type="match status" value="1"/>
</dbReference>
<dbReference type="Gene3D" id="1.25.40.150">
    <property type="entry name" value="V-type ATPase, subunit H, C-terminal domain"/>
    <property type="match status" value="1"/>
</dbReference>
<keyword evidence="8" id="KW-1185">Reference proteome</keyword>
<evidence type="ECO:0000313" key="8">
    <source>
        <dbReference type="Proteomes" id="UP000501346"/>
    </source>
</evidence>
<proteinExistence type="inferred from homology"/>
<dbReference type="InterPro" id="IPR011989">
    <property type="entry name" value="ARM-like"/>
</dbReference>
<evidence type="ECO:0000256" key="2">
    <source>
        <dbReference type="ARBA" id="ARBA00022448"/>
    </source>
</evidence>
<dbReference type="OrthoDB" id="10263554at2759"/>
<evidence type="ECO:0000313" key="7">
    <source>
        <dbReference type="EMBL" id="QID88460.1"/>
    </source>
</evidence>
<dbReference type="GO" id="GO:0000329">
    <property type="term" value="C:fungal-type vacuole membrane"/>
    <property type="evidence" value="ECO:0007669"/>
    <property type="project" value="TreeGrafter"/>
</dbReference>
<evidence type="ECO:0000259" key="6">
    <source>
        <dbReference type="Pfam" id="PF11698"/>
    </source>
</evidence>
<dbReference type="FunFam" id="1.25.40.150:FF:000002">
    <property type="entry name" value="V-type proton ATPase subunit H"/>
    <property type="match status" value="1"/>
</dbReference>
<dbReference type="SUPFAM" id="SSF48371">
    <property type="entry name" value="ARM repeat"/>
    <property type="match status" value="1"/>
</dbReference>
<dbReference type="GO" id="GO:0000221">
    <property type="term" value="C:vacuolar proton-transporting V-type ATPase, V1 domain"/>
    <property type="evidence" value="ECO:0007669"/>
    <property type="project" value="UniProtKB-UniRule"/>
</dbReference>
<dbReference type="Proteomes" id="UP000501346">
    <property type="component" value="Chromosome SeXVI"/>
</dbReference>
<keyword evidence="3 5" id="KW-0375">Hydrogen ion transport</keyword>
<dbReference type="AlphaFoldDB" id="A0A6C1EII4"/>
<dbReference type="PIRSF" id="PIRSF032184">
    <property type="entry name" value="ATPase_V1_H"/>
    <property type="match status" value="1"/>
</dbReference>
<sequence length="498" mass="56712">MPAVTYREARQSAPVISIMGATKILMDSTHFNEIRSIIRSRSVAWDALARSEELSEIDASTAKALESILVKKSNGGGDYSSSSNNADSEFKVNGKTLMPLIHLLSTSDNEDCKKSVQNLIAELLSSEKYGDDTVKFFQEDPKQLEQLFAVSLNGDFQTVLISGFNVVSLLVQTGLHNVKLVEKLLKNDNMLNILQNIEQMDTCYVCIRLLQELTVVPEYRDVIWLHEKEFMPTLFKILQRATDSQLATRIVATNSNHLGIQLQYYSLLLIWLLTFNPVFAGEMVQRYLSDFLDLLKLVKITIKEKVSRLCISIILQCCSVRVKQHKKVVKQLLLLGNALPTVQSLSERKYSDEELRDDINKLKEILENEYQELTSFDEYVAELDSKLLCWSPPHVDNGFWSDNIEEFKKDNYRIFRQLIQLLRAKVRQGDVNAKQEKIILQVALNDITHVVELLPESIDVLDKSGGKADIMELLNHTDSRVKYEALKATQAIIGYTFK</sequence>
<dbReference type="Pfam" id="PF03224">
    <property type="entry name" value="V-ATPase_H_N"/>
    <property type="match status" value="1"/>
</dbReference>